<dbReference type="Pfam" id="PF16916">
    <property type="entry name" value="ZT_dimer"/>
    <property type="match status" value="1"/>
</dbReference>
<evidence type="ECO:0000259" key="11">
    <source>
        <dbReference type="Pfam" id="PF16916"/>
    </source>
</evidence>
<dbReference type="RefSeq" id="WP_097151884.1">
    <property type="nucleotide sequence ID" value="NZ_OBEL01000001.1"/>
</dbReference>
<dbReference type="AlphaFoldDB" id="A0A285NG85"/>
<feature type="transmembrane region" description="Helical" evidence="9">
    <location>
        <begin position="113"/>
        <end position="131"/>
    </location>
</feature>
<dbReference type="Proteomes" id="UP000219439">
    <property type="component" value="Unassembled WGS sequence"/>
</dbReference>
<dbReference type="EMBL" id="OBEL01000001">
    <property type="protein sequence ID" value="SNZ06896.1"/>
    <property type="molecule type" value="Genomic_DNA"/>
</dbReference>
<dbReference type="Gene3D" id="3.30.70.1350">
    <property type="entry name" value="Cation efflux protein, cytoplasmic domain"/>
    <property type="match status" value="1"/>
</dbReference>
<evidence type="ECO:0000259" key="10">
    <source>
        <dbReference type="Pfam" id="PF01545"/>
    </source>
</evidence>
<dbReference type="SUPFAM" id="SSF161111">
    <property type="entry name" value="Cation efflux protein transmembrane domain-like"/>
    <property type="match status" value="1"/>
</dbReference>
<dbReference type="GO" id="GO:0006882">
    <property type="term" value="P:intracellular zinc ion homeostasis"/>
    <property type="evidence" value="ECO:0007669"/>
    <property type="project" value="TreeGrafter"/>
</dbReference>
<accession>A0A285NG85</accession>
<evidence type="ECO:0000256" key="2">
    <source>
        <dbReference type="ARBA" id="ARBA00008114"/>
    </source>
</evidence>
<feature type="transmembrane region" description="Helical" evidence="9">
    <location>
        <begin position="7"/>
        <end position="26"/>
    </location>
</feature>
<evidence type="ECO:0000256" key="4">
    <source>
        <dbReference type="ARBA" id="ARBA00022475"/>
    </source>
</evidence>
<dbReference type="InterPro" id="IPR027469">
    <property type="entry name" value="Cation_efflux_TMD_sf"/>
</dbReference>
<keyword evidence="4" id="KW-1003">Cell membrane</keyword>
<dbReference type="Pfam" id="PF01545">
    <property type="entry name" value="Cation_efflux"/>
    <property type="match status" value="1"/>
</dbReference>
<dbReference type="SUPFAM" id="SSF160240">
    <property type="entry name" value="Cation efflux protein cytoplasmic domain-like"/>
    <property type="match status" value="1"/>
</dbReference>
<name>A0A285NG85_9HYPH</name>
<protein>
    <recommendedName>
        <fullName evidence="8">Protein p34</fullName>
    </recommendedName>
</protein>
<dbReference type="GO" id="GO:0005886">
    <property type="term" value="C:plasma membrane"/>
    <property type="evidence" value="ECO:0007669"/>
    <property type="project" value="UniProtKB-SubCell"/>
</dbReference>
<dbReference type="GO" id="GO:0015093">
    <property type="term" value="F:ferrous iron transmembrane transporter activity"/>
    <property type="evidence" value="ECO:0007669"/>
    <property type="project" value="TreeGrafter"/>
</dbReference>
<dbReference type="OrthoDB" id="9806522at2"/>
<dbReference type="FunFam" id="3.30.70.1350:FF:000002">
    <property type="entry name" value="Ferrous-iron efflux pump FieF"/>
    <property type="match status" value="1"/>
</dbReference>
<dbReference type="PANTHER" id="PTHR43840">
    <property type="entry name" value="MITOCHONDRIAL METAL TRANSPORTER 1-RELATED"/>
    <property type="match status" value="1"/>
</dbReference>
<evidence type="ECO:0000256" key="1">
    <source>
        <dbReference type="ARBA" id="ARBA00004651"/>
    </source>
</evidence>
<sequence>MSVAMRLALGSILVATLVLILKYYAYLATGSIAFFSDALETMVNLVASSAVLAAIWLSQKPADHNHPYGHHKAEYLSAVLEGVLIVLAAIAIFKEAYDALLNPIPMTMPASGLMLNAGAGVINGLWAMVLIRKGRKLKSPALVGDGKHLLADVLTTVGVLAGVALAYLTGISELDPIVAIIVALHILYTGWELIRSSVSGLMDEAIPDEELHMIRQIISLHADGAIEAHDLRTRHAGKLTFLDFHLVVPGTMSVHNAHDICDRIEHALKDHNPGMAVTIHVEPESKAEHQGIIVL</sequence>
<dbReference type="InterPro" id="IPR027470">
    <property type="entry name" value="Cation_efflux_CTD"/>
</dbReference>
<feature type="transmembrane region" description="Helical" evidence="9">
    <location>
        <begin position="32"/>
        <end position="55"/>
    </location>
</feature>
<evidence type="ECO:0000313" key="12">
    <source>
        <dbReference type="EMBL" id="SNZ06896.1"/>
    </source>
</evidence>
<dbReference type="PANTHER" id="PTHR43840:SF15">
    <property type="entry name" value="MITOCHONDRIAL METAL TRANSPORTER 1-RELATED"/>
    <property type="match status" value="1"/>
</dbReference>
<evidence type="ECO:0000256" key="5">
    <source>
        <dbReference type="ARBA" id="ARBA00022692"/>
    </source>
</evidence>
<dbReference type="Gene3D" id="1.20.1510.10">
    <property type="entry name" value="Cation efflux protein transmembrane domain"/>
    <property type="match status" value="1"/>
</dbReference>
<keyword evidence="6 9" id="KW-1133">Transmembrane helix</keyword>
<dbReference type="GO" id="GO:0015341">
    <property type="term" value="F:zinc efflux antiporter activity"/>
    <property type="evidence" value="ECO:0007669"/>
    <property type="project" value="TreeGrafter"/>
</dbReference>
<evidence type="ECO:0000256" key="9">
    <source>
        <dbReference type="SAM" id="Phobius"/>
    </source>
</evidence>
<feature type="transmembrane region" description="Helical" evidence="9">
    <location>
        <begin position="151"/>
        <end position="171"/>
    </location>
</feature>
<feature type="domain" description="Cation efflux protein transmembrane" evidence="10">
    <location>
        <begin position="11"/>
        <end position="202"/>
    </location>
</feature>
<dbReference type="InterPro" id="IPR036837">
    <property type="entry name" value="Cation_efflux_CTD_sf"/>
</dbReference>
<reference evidence="12 13" key="1">
    <citation type="submission" date="2017-09" db="EMBL/GenBank/DDBJ databases">
        <authorList>
            <person name="Ehlers B."/>
            <person name="Leendertz F.H."/>
        </authorList>
    </citation>
    <scope>NUCLEOTIDE SEQUENCE [LARGE SCALE GENOMIC DNA]</scope>
    <source>
        <strain evidence="12 13">DSM 18289</strain>
    </source>
</reference>
<gene>
    <name evidence="12" type="ORF">SAMN06265368_0576</name>
</gene>
<dbReference type="InterPro" id="IPR058533">
    <property type="entry name" value="Cation_efflux_TM"/>
</dbReference>
<keyword evidence="13" id="KW-1185">Reference proteome</keyword>
<keyword evidence="5 9" id="KW-0812">Transmembrane</keyword>
<evidence type="ECO:0000313" key="13">
    <source>
        <dbReference type="Proteomes" id="UP000219439"/>
    </source>
</evidence>
<feature type="domain" description="Cation efflux protein cytoplasmic" evidence="11">
    <location>
        <begin position="207"/>
        <end position="284"/>
    </location>
</feature>
<comment type="subcellular location">
    <subcellularLocation>
        <location evidence="1">Cell membrane</location>
        <topology evidence="1">Multi-pass membrane protein</topology>
    </subcellularLocation>
</comment>
<dbReference type="InterPro" id="IPR050291">
    <property type="entry name" value="CDF_Transporter"/>
</dbReference>
<feature type="transmembrane region" description="Helical" evidence="9">
    <location>
        <begin position="75"/>
        <end position="93"/>
    </location>
</feature>
<comment type="similarity">
    <text evidence="2">Belongs to the cation diffusion facilitator (CDF) transporter (TC 2.A.4) family.</text>
</comment>
<keyword evidence="3" id="KW-0813">Transport</keyword>
<dbReference type="GO" id="GO:0015086">
    <property type="term" value="F:cadmium ion transmembrane transporter activity"/>
    <property type="evidence" value="ECO:0007669"/>
    <property type="project" value="TreeGrafter"/>
</dbReference>
<keyword evidence="7 9" id="KW-0472">Membrane</keyword>
<feature type="transmembrane region" description="Helical" evidence="9">
    <location>
        <begin position="177"/>
        <end position="194"/>
    </location>
</feature>
<evidence type="ECO:0000256" key="3">
    <source>
        <dbReference type="ARBA" id="ARBA00022448"/>
    </source>
</evidence>
<proteinExistence type="inferred from homology"/>
<dbReference type="NCBIfam" id="TIGR01297">
    <property type="entry name" value="CDF"/>
    <property type="match status" value="1"/>
</dbReference>
<dbReference type="InterPro" id="IPR002524">
    <property type="entry name" value="Cation_efflux"/>
</dbReference>
<evidence type="ECO:0000256" key="8">
    <source>
        <dbReference type="ARBA" id="ARBA00068882"/>
    </source>
</evidence>
<organism evidence="12 13">
    <name type="scientific">Cohaesibacter gelatinilyticus</name>
    <dbReference type="NCBI Taxonomy" id="372072"/>
    <lineage>
        <taxon>Bacteria</taxon>
        <taxon>Pseudomonadati</taxon>
        <taxon>Pseudomonadota</taxon>
        <taxon>Alphaproteobacteria</taxon>
        <taxon>Hyphomicrobiales</taxon>
        <taxon>Cohaesibacteraceae</taxon>
    </lineage>
</organism>
<evidence type="ECO:0000256" key="6">
    <source>
        <dbReference type="ARBA" id="ARBA00022989"/>
    </source>
</evidence>
<evidence type="ECO:0000256" key="7">
    <source>
        <dbReference type="ARBA" id="ARBA00023136"/>
    </source>
</evidence>